<evidence type="ECO:0000256" key="2">
    <source>
        <dbReference type="ARBA" id="ARBA00022801"/>
    </source>
</evidence>
<dbReference type="InterPro" id="IPR036397">
    <property type="entry name" value="RNaseH_sf"/>
</dbReference>
<organism evidence="6">
    <name type="scientific">Chromera velia CCMP2878</name>
    <dbReference type="NCBI Taxonomy" id="1169474"/>
    <lineage>
        <taxon>Eukaryota</taxon>
        <taxon>Sar</taxon>
        <taxon>Alveolata</taxon>
        <taxon>Colpodellida</taxon>
        <taxon>Chromeraceae</taxon>
        <taxon>Chromera</taxon>
    </lineage>
</organism>
<proteinExistence type="predicted"/>
<name>A0A0G4HDD2_9ALVE</name>
<evidence type="ECO:0000313" key="6">
    <source>
        <dbReference type="EMBL" id="CEM42066.1"/>
    </source>
</evidence>
<evidence type="ECO:0000256" key="1">
    <source>
        <dbReference type="ARBA" id="ARBA00022722"/>
    </source>
</evidence>
<dbReference type="AlphaFoldDB" id="A0A0G4HDD2"/>
<feature type="compositionally biased region" description="Pro residues" evidence="4">
    <location>
        <begin position="566"/>
        <end position="575"/>
    </location>
</feature>
<keyword evidence="3" id="KW-0269">Exonuclease</keyword>
<dbReference type="SMART" id="SM00479">
    <property type="entry name" value="EXOIII"/>
    <property type="match status" value="1"/>
</dbReference>
<sequence>MCHAKQQCTFWPHFHLCAEAHLPLNARRLIVLDTETTGLDPQRDEIVEIGAYEMCLEGDRKEGEQGENGVGGCNGAGDGRDGVSRLRVHQFTGVCFNSYLRPVVPMNPEAEKVHGLSEEFLRAAPPARTVLERFLAFIGDVENTPIVAHNAKFDIGMLNAALEKTGLCTLPLKAVLSPPAPSPSTLAVVGATHFCTCNAFRALFPNNVASLDACCDLLDVCRGLRQKRGTHGALLDAFCAGFVLAAMENLFVNLPQQPYVWPPEYTPSPVSIRPCMAHTVTPNPASASWQGPIPNTAASSASAAAAVSGARPGTRWGPPVGPGGIAPPLWMGPPGPPLQSNLGPRQDNRNDRGDGGSPMSDVGPALFEPPVRKKPRPTPDPPVPSPQGPPLPPPAHSHPAPSDFQAAAAAPSSAVPPPPPSLPVSAPHLSVSTALEVRSLRQIPSDPFSQPPQGGGQSSSARQPCQAEGSEGGLQSTEAFRPPQRANGHPAQPNGHGVPPLARTNGDRTNGVPSSSSTGLHVPAEDVESAARDTRTGSSPEVIPAAAAPVHRQTGETGGDSEVDRQPPPFVPGPVPMAGVPYWDEEEDSQYIAVIPISASRGGENRLQHSEGLWENDDEDAD</sequence>
<evidence type="ECO:0000259" key="5">
    <source>
        <dbReference type="SMART" id="SM00479"/>
    </source>
</evidence>
<keyword evidence="1" id="KW-0540">Nuclease</keyword>
<feature type="domain" description="Exonuclease" evidence="5">
    <location>
        <begin position="28"/>
        <end position="253"/>
    </location>
</feature>
<protein>
    <recommendedName>
        <fullName evidence="5">Exonuclease domain-containing protein</fullName>
    </recommendedName>
</protein>
<feature type="compositionally biased region" description="Low complexity" evidence="4">
    <location>
        <begin position="397"/>
        <end position="413"/>
    </location>
</feature>
<reference evidence="6" key="1">
    <citation type="submission" date="2014-11" db="EMBL/GenBank/DDBJ databases">
        <authorList>
            <person name="Otto D Thomas"/>
            <person name="Naeem Raeece"/>
        </authorList>
    </citation>
    <scope>NUCLEOTIDE SEQUENCE</scope>
</reference>
<dbReference type="VEuPathDB" id="CryptoDB:Cvel_26487"/>
<feature type="region of interest" description="Disordered" evidence="4">
    <location>
        <begin position="599"/>
        <end position="622"/>
    </location>
</feature>
<evidence type="ECO:0000256" key="3">
    <source>
        <dbReference type="ARBA" id="ARBA00022839"/>
    </source>
</evidence>
<dbReference type="PANTHER" id="PTHR30231:SF4">
    <property type="entry name" value="PROTEIN NEN2"/>
    <property type="match status" value="1"/>
</dbReference>
<feature type="compositionally biased region" description="Low complexity" evidence="4">
    <location>
        <begin position="444"/>
        <end position="464"/>
    </location>
</feature>
<evidence type="ECO:0000256" key="4">
    <source>
        <dbReference type="SAM" id="MobiDB-lite"/>
    </source>
</evidence>
<dbReference type="SUPFAM" id="SSF53098">
    <property type="entry name" value="Ribonuclease H-like"/>
    <property type="match status" value="1"/>
</dbReference>
<dbReference type="EMBL" id="CDMZ01002371">
    <property type="protein sequence ID" value="CEM42066.1"/>
    <property type="molecule type" value="Genomic_DNA"/>
</dbReference>
<feature type="region of interest" description="Disordered" evidence="4">
    <location>
        <begin position="304"/>
        <end position="581"/>
    </location>
</feature>
<keyword evidence="2" id="KW-0378">Hydrolase</keyword>
<feature type="compositionally biased region" description="Polar residues" evidence="4">
    <location>
        <begin position="507"/>
        <end position="519"/>
    </location>
</feature>
<feature type="compositionally biased region" description="Low complexity" evidence="4">
    <location>
        <begin position="423"/>
        <end position="432"/>
    </location>
</feature>
<dbReference type="Pfam" id="PF00929">
    <property type="entry name" value="RNase_T"/>
    <property type="match status" value="2"/>
</dbReference>
<dbReference type="InterPro" id="IPR013520">
    <property type="entry name" value="Ribonucl_H"/>
</dbReference>
<feature type="compositionally biased region" description="Pro residues" evidence="4">
    <location>
        <begin position="378"/>
        <end position="396"/>
    </location>
</feature>
<dbReference type="Gene3D" id="3.30.420.10">
    <property type="entry name" value="Ribonuclease H-like superfamily/Ribonuclease H"/>
    <property type="match status" value="1"/>
</dbReference>
<gene>
    <name evidence="6" type="ORF">Cvel_26487</name>
</gene>
<dbReference type="GO" id="GO:0008408">
    <property type="term" value="F:3'-5' exonuclease activity"/>
    <property type="evidence" value="ECO:0007669"/>
    <property type="project" value="TreeGrafter"/>
</dbReference>
<dbReference type="PANTHER" id="PTHR30231">
    <property type="entry name" value="DNA POLYMERASE III SUBUNIT EPSILON"/>
    <property type="match status" value="1"/>
</dbReference>
<accession>A0A0G4HDD2</accession>
<dbReference type="GO" id="GO:0003676">
    <property type="term" value="F:nucleic acid binding"/>
    <property type="evidence" value="ECO:0007669"/>
    <property type="project" value="InterPro"/>
</dbReference>
<dbReference type="InterPro" id="IPR012337">
    <property type="entry name" value="RNaseH-like_sf"/>
</dbReference>